<dbReference type="Gene3D" id="3.90.1150.200">
    <property type="match status" value="1"/>
</dbReference>
<comment type="caution">
    <text evidence="2">The sequence shown here is derived from an EMBL/GenBank/DDBJ whole genome shotgun (WGS) entry which is preliminary data.</text>
</comment>
<sequence>MADLSHFEKLEDEVKLLAQASYDWVLEQVPNLGKMRRWGFPSFVGNSTLISVCGQKQHVNIQFYMGSKLADQHKLLEGTGKSMRHVKIRKLSDLDQPGLNELIQAAIAYDETLPDEGLRAKAEKL</sequence>
<dbReference type="Proteomes" id="UP000295391">
    <property type="component" value="Unassembled WGS sequence"/>
</dbReference>
<dbReference type="Pfam" id="PF08818">
    <property type="entry name" value="DUF1801"/>
    <property type="match status" value="1"/>
</dbReference>
<keyword evidence="3" id="KW-1185">Reference proteome</keyword>
<name>A0A4R6VR79_9HYPH</name>
<evidence type="ECO:0000313" key="2">
    <source>
        <dbReference type="EMBL" id="TDQ66522.1"/>
    </source>
</evidence>
<dbReference type="RefSeq" id="WP_133571209.1">
    <property type="nucleotide sequence ID" value="NZ_SNYR01000001.1"/>
</dbReference>
<protein>
    <submittedName>
        <fullName evidence="2">Uncharacterized protein DUF1801</fullName>
    </submittedName>
</protein>
<dbReference type="OrthoDB" id="7619808at2"/>
<dbReference type="SUPFAM" id="SSF159888">
    <property type="entry name" value="YdhG-like"/>
    <property type="match status" value="1"/>
</dbReference>
<organism evidence="2 3">
    <name type="scientific">Maritalea mobilis</name>
    <dbReference type="NCBI Taxonomy" id="483324"/>
    <lineage>
        <taxon>Bacteria</taxon>
        <taxon>Pseudomonadati</taxon>
        <taxon>Pseudomonadota</taxon>
        <taxon>Alphaproteobacteria</taxon>
        <taxon>Hyphomicrobiales</taxon>
        <taxon>Devosiaceae</taxon>
        <taxon>Maritalea</taxon>
    </lineage>
</organism>
<reference evidence="2 3" key="1">
    <citation type="submission" date="2019-03" db="EMBL/GenBank/DDBJ databases">
        <title>Genomic Encyclopedia of Type Strains, Phase III (KMG-III): the genomes of soil and plant-associated and newly described type strains.</title>
        <authorList>
            <person name="Whitman W."/>
        </authorList>
    </citation>
    <scope>NUCLEOTIDE SEQUENCE [LARGE SCALE GENOMIC DNA]</scope>
    <source>
        <strain evidence="2 3">CGMCC 1.7002</strain>
    </source>
</reference>
<evidence type="ECO:0000313" key="3">
    <source>
        <dbReference type="Proteomes" id="UP000295391"/>
    </source>
</evidence>
<dbReference type="InterPro" id="IPR014922">
    <property type="entry name" value="YdhG-like"/>
</dbReference>
<accession>A0A4R6VR79</accession>
<dbReference type="AlphaFoldDB" id="A0A4R6VR79"/>
<proteinExistence type="predicted"/>
<gene>
    <name evidence="2" type="ORF">ATL17_0520</name>
</gene>
<dbReference type="EMBL" id="SNYR01000001">
    <property type="protein sequence ID" value="TDQ66522.1"/>
    <property type="molecule type" value="Genomic_DNA"/>
</dbReference>
<evidence type="ECO:0000259" key="1">
    <source>
        <dbReference type="Pfam" id="PF08818"/>
    </source>
</evidence>
<feature type="domain" description="YdhG-like" evidence="1">
    <location>
        <begin position="22"/>
        <end position="107"/>
    </location>
</feature>